<dbReference type="EMBL" id="JACGWN010000016">
    <property type="protein sequence ID" value="KAL0394468.1"/>
    <property type="molecule type" value="Genomic_DNA"/>
</dbReference>
<proteinExistence type="predicted"/>
<sequence length="260" mass="30369">MSKNPLTLIMDTNKCNGTNYTDWLRNLTIVLDFKNQGYVLDKPLPTALPEGSSSEEHLTFNKWLEDNCKVHSIILASMTNEIQKQYDRLDNVPSIMLRLKEERLQPQRRKVRVPDTERGRRARDRLSQPLLAPQALLLPRWERAKGRLRVLTSQGQIMCAWIAKERIGEEASWIDRFENHLAIVMNQMPIDKLDNPCSWVAHWIAAMKPTSEGWSETLKVETSRLGIKSPIETYIKYCIHWMSVKFHRQQTWDVYAILVD</sequence>
<evidence type="ECO:0008006" key="2">
    <source>
        <dbReference type="Google" id="ProtNLM"/>
    </source>
</evidence>
<evidence type="ECO:0000313" key="1">
    <source>
        <dbReference type="EMBL" id="KAL0394468.1"/>
    </source>
</evidence>
<organism evidence="1">
    <name type="scientific">Sesamum latifolium</name>
    <dbReference type="NCBI Taxonomy" id="2727402"/>
    <lineage>
        <taxon>Eukaryota</taxon>
        <taxon>Viridiplantae</taxon>
        <taxon>Streptophyta</taxon>
        <taxon>Embryophyta</taxon>
        <taxon>Tracheophyta</taxon>
        <taxon>Spermatophyta</taxon>
        <taxon>Magnoliopsida</taxon>
        <taxon>eudicotyledons</taxon>
        <taxon>Gunneridae</taxon>
        <taxon>Pentapetalae</taxon>
        <taxon>asterids</taxon>
        <taxon>lamiids</taxon>
        <taxon>Lamiales</taxon>
        <taxon>Pedaliaceae</taxon>
        <taxon>Sesamum</taxon>
    </lineage>
</organism>
<reference evidence="1" key="1">
    <citation type="submission" date="2020-06" db="EMBL/GenBank/DDBJ databases">
        <authorList>
            <person name="Li T."/>
            <person name="Hu X."/>
            <person name="Zhang T."/>
            <person name="Song X."/>
            <person name="Zhang H."/>
            <person name="Dai N."/>
            <person name="Sheng W."/>
            <person name="Hou X."/>
            <person name="Wei L."/>
        </authorList>
    </citation>
    <scope>NUCLEOTIDE SEQUENCE</scope>
    <source>
        <strain evidence="1">KEN1</strain>
        <tissue evidence="1">Leaf</tissue>
    </source>
</reference>
<feature type="non-terminal residue" evidence="1">
    <location>
        <position position="1"/>
    </location>
</feature>
<reference evidence="1" key="2">
    <citation type="journal article" date="2024" name="Plant">
        <title>Genomic evolution and insights into agronomic trait innovations of Sesamum species.</title>
        <authorList>
            <person name="Miao H."/>
            <person name="Wang L."/>
            <person name="Qu L."/>
            <person name="Liu H."/>
            <person name="Sun Y."/>
            <person name="Le M."/>
            <person name="Wang Q."/>
            <person name="Wei S."/>
            <person name="Zheng Y."/>
            <person name="Lin W."/>
            <person name="Duan Y."/>
            <person name="Cao H."/>
            <person name="Xiong S."/>
            <person name="Wang X."/>
            <person name="Wei L."/>
            <person name="Li C."/>
            <person name="Ma Q."/>
            <person name="Ju M."/>
            <person name="Zhao R."/>
            <person name="Li G."/>
            <person name="Mu C."/>
            <person name="Tian Q."/>
            <person name="Mei H."/>
            <person name="Zhang T."/>
            <person name="Gao T."/>
            <person name="Zhang H."/>
        </authorList>
    </citation>
    <scope>NUCLEOTIDE SEQUENCE</scope>
    <source>
        <strain evidence="1">KEN1</strain>
    </source>
</reference>
<gene>
    <name evidence="1" type="ORF">Slati_4413000</name>
</gene>
<protein>
    <recommendedName>
        <fullName evidence="2">Retrotransposon Copia-like N-terminal domain-containing protein</fullName>
    </recommendedName>
</protein>
<accession>A0AAW2SPW2</accession>
<comment type="caution">
    <text evidence="1">The sequence shown here is derived from an EMBL/GenBank/DDBJ whole genome shotgun (WGS) entry which is preliminary data.</text>
</comment>
<name>A0AAW2SPW2_9LAMI</name>
<dbReference type="AlphaFoldDB" id="A0AAW2SPW2"/>